<evidence type="ECO:0000313" key="1">
    <source>
        <dbReference type="EMBL" id="KAK8992445.1"/>
    </source>
</evidence>
<accession>A0ABR2PW64</accession>
<dbReference type="Proteomes" id="UP001396334">
    <property type="component" value="Unassembled WGS sequence"/>
</dbReference>
<reference evidence="1 2" key="1">
    <citation type="journal article" date="2024" name="G3 (Bethesda)">
        <title>Genome assembly of Hibiscus sabdariffa L. provides insights into metabolisms of medicinal natural products.</title>
        <authorList>
            <person name="Kim T."/>
        </authorList>
    </citation>
    <scope>NUCLEOTIDE SEQUENCE [LARGE SCALE GENOMIC DNA]</scope>
    <source>
        <strain evidence="1">TK-2024</strain>
        <tissue evidence="1">Old leaves</tissue>
    </source>
</reference>
<proteinExistence type="predicted"/>
<comment type="caution">
    <text evidence="1">The sequence shown here is derived from an EMBL/GenBank/DDBJ whole genome shotgun (WGS) entry which is preliminary data.</text>
</comment>
<keyword evidence="2" id="KW-1185">Reference proteome</keyword>
<evidence type="ECO:0000313" key="2">
    <source>
        <dbReference type="Proteomes" id="UP001396334"/>
    </source>
</evidence>
<sequence>MGPPIMSRHLIIVTSPMTSFIHTASRSTPPHPQQKHLSVLRGDVLELEDQEQTLKHFPSKRISISASKGSLTTQILCCEG</sequence>
<name>A0ABR2PW64_9ROSI</name>
<gene>
    <name evidence="1" type="ORF">V6N11_048526</name>
</gene>
<dbReference type="EMBL" id="JBBPBN010000050">
    <property type="protein sequence ID" value="KAK8992445.1"/>
    <property type="molecule type" value="Genomic_DNA"/>
</dbReference>
<organism evidence="1 2">
    <name type="scientific">Hibiscus sabdariffa</name>
    <name type="common">roselle</name>
    <dbReference type="NCBI Taxonomy" id="183260"/>
    <lineage>
        <taxon>Eukaryota</taxon>
        <taxon>Viridiplantae</taxon>
        <taxon>Streptophyta</taxon>
        <taxon>Embryophyta</taxon>
        <taxon>Tracheophyta</taxon>
        <taxon>Spermatophyta</taxon>
        <taxon>Magnoliopsida</taxon>
        <taxon>eudicotyledons</taxon>
        <taxon>Gunneridae</taxon>
        <taxon>Pentapetalae</taxon>
        <taxon>rosids</taxon>
        <taxon>malvids</taxon>
        <taxon>Malvales</taxon>
        <taxon>Malvaceae</taxon>
        <taxon>Malvoideae</taxon>
        <taxon>Hibiscus</taxon>
    </lineage>
</organism>
<protein>
    <submittedName>
        <fullName evidence="1">Uncharacterized protein</fullName>
    </submittedName>
</protein>